<proteinExistence type="predicted"/>
<sequence length="148" mass="16737">MLFPTTYHTYAYYMTESSLQGLCETFLSIIYVLLTAGAKYHNAIPDYPQTIWMHTILQNLACRAFAKRGWCSIPPKTQMRLAPNTSQVPQCYSRLPTNHTYAYYITESGFQSLCETFLSIIYVLLTAGGGWCSIPPKTQMQLAPNASQ</sequence>
<feature type="non-terminal residue" evidence="1">
    <location>
        <position position="148"/>
    </location>
</feature>
<comment type="caution">
    <text evidence="1">The sequence shown here is derived from an EMBL/GenBank/DDBJ whole genome shotgun (WGS) entry which is preliminary data.</text>
</comment>
<gene>
    <name evidence="1" type="ORF">BDR25DRAFT_364114</name>
</gene>
<protein>
    <submittedName>
        <fullName evidence="1">Uncharacterized protein</fullName>
    </submittedName>
</protein>
<accession>A0ACB6Q7D1</accession>
<name>A0ACB6Q7D1_9PLEO</name>
<evidence type="ECO:0000313" key="2">
    <source>
        <dbReference type="Proteomes" id="UP000799755"/>
    </source>
</evidence>
<organism evidence="1 2">
    <name type="scientific">Lindgomyces ingoldianus</name>
    <dbReference type="NCBI Taxonomy" id="673940"/>
    <lineage>
        <taxon>Eukaryota</taxon>
        <taxon>Fungi</taxon>
        <taxon>Dikarya</taxon>
        <taxon>Ascomycota</taxon>
        <taxon>Pezizomycotina</taxon>
        <taxon>Dothideomycetes</taxon>
        <taxon>Pleosporomycetidae</taxon>
        <taxon>Pleosporales</taxon>
        <taxon>Lindgomycetaceae</taxon>
        <taxon>Lindgomyces</taxon>
    </lineage>
</organism>
<reference evidence="1" key="1">
    <citation type="journal article" date="2020" name="Stud. Mycol.">
        <title>101 Dothideomycetes genomes: a test case for predicting lifestyles and emergence of pathogens.</title>
        <authorList>
            <person name="Haridas S."/>
            <person name="Albert R."/>
            <person name="Binder M."/>
            <person name="Bloem J."/>
            <person name="Labutti K."/>
            <person name="Salamov A."/>
            <person name="Andreopoulos B."/>
            <person name="Baker S."/>
            <person name="Barry K."/>
            <person name="Bills G."/>
            <person name="Bluhm B."/>
            <person name="Cannon C."/>
            <person name="Castanera R."/>
            <person name="Culley D."/>
            <person name="Daum C."/>
            <person name="Ezra D."/>
            <person name="Gonzalez J."/>
            <person name="Henrissat B."/>
            <person name="Kuo A."/>
            <person name="Liang C."/>
            <person name="Lipzen A."/>
            <person name="Lutzoni F."/>
            <person name="Magnuson J."/>
            <person name="Mondo S."/>
            <person name="Nolan M."/>
            <person name="Ohm R."/>
            <person name="Pangilinan J."/>
            <person name="Park H.-J."/>
            <person name="Ramirez L."/>
            <person name="Alfaro M."/>
            <person name="Sun H."/>
            <person name="Tritt A."/>
            <person name="Yoshinaga Y."/>
            <person name="Zwiers L.-H."/>
            <person name="Turgeon B."/>
            <person name="Goodwin S."/>
            <person name="Spatafora J."/>
            <person name="Crous P."/>
            <person name="Grigoriev I."/>
        </authorList>
    </citation>
    <scope>NUCLEOTIDE SEQUENCE</scope>
    <source>
        <strain evidence="1">ATCC 200398</strain>
    </source>
</reference>
<evidence type="ECO:0000313" key="1">
    <source>
        <dbReference type="EMBL" id="KAF2462475.1"/>
    </source>
</evidence>
<keyword evidence="2" id="KW-1185">Reference proteome</keyword>
<dbReference type="Proteomes" id="UP000799755">
    <property type="component" value="Unassembled WGS sequence"/>
</dbReference>
<dbReference type="EMBL" id="MU003670">
    <property type="protein sequence ID" value="KAF2462475.1"/>
    <property type="molecule type" value="Genomic_DNA"/>
</dbReference>